<accession>A0A938B5J5</accession>
<name>A0A938B5J5_UNCTE</name>
<comment type="caution">
    <text evidence="1">The sequence shown here is derived from an EMBL/GenBank/DDBJ whole genome shotgun (WGS) entry which is preliminary data.</text>
</comment>
<evidence type="ECO:0000313" key="1">
    <source>
        <dbReference type="EMBL" id="MBM3225748.1"/>
    </source>
</evidence>
<dbReference type="GO" id="GO:0006313">
    <property type="term" value="P:DNA transposition"/>
    <property type="evidence" value="ECO:0007669"/>
    <property type="project" value="InterPro"/>
</dbReference>
<dbReference type="EMBL" id="VGLS01000674">
    <property type="protein sequence ID" value="MBM3225748.1"/>
    <property type="molecule type" value="Genomic_DNA"/>
</dbReference>
<reference evidence="1" key="1">
    <citation type="submission" date="2019-03" db="EMBL/GenBank/DDBJ databases">
        <title>Lake Tanganyika Metagenome-Assembled Genomes (MAGs).</title>
        <authorList>
            <person name="Tran P."/>
        </authorList>
    </citation>
    <scope>NUCLEOTIDE SEQUENCE</scope>
    <source>
        <strain evidence="1">K_DeepCast_65m_m2_066</strain>
    </source>
</reference>
<evidence type="ECO:0000313" key="2">
    <source>
        <dbReference type="Proteomes" id="UP000712673"/>
    </source>
</evidence>
<dbReference type="GO" id="GO:0003677">
    <property type="term" value="F:DNA binding"/>
    <property type="evidence" value="ECO:0007669"/>
    <property type="project" value="InterPro"/>
</dbReference>
<dbReference type="GO" id="GO:0004803">
    <property type="term" value="F:transposase activity"/>
    <property type="evidence" value="ECO:0007669"/>
    <property type="project" value="InterPro"/>
</dbReference>
<protein>
    <recommendedName>
        <fullName evidence="3">Transposase</fullName>
    </recommendedName>
</protein>
<dbReference type="AlphaFoldDB" id="A0A938B5J5"/>
<dbReference type="Proteomes" id="UP000712673">
    <property type="component" value="Unassembled WGS sequence"/>
</dbReference>
<gene>
    <name evidence="1" type="ORF">FJZ47_18385</name>
</gene>
<dbReference type="InterPro" id="IPR005063">
    <property type="entry name" value="Transposase_27"/>
</dbReference>
<proteinExistence type="predicted"/>
<sequence>MLAQRRGLTSELDEMWSDVGKQGEPRWLWHAIDHPGGTVLADVFGRRKDAVFLELQEL</sequence>
<evidence type="ECO:0008006" key="3">
    <source>
        <dbReference type="Google" id="ProtNLM"/>
    </source>
</evidence>
<dbReference type="Pfam" id="PF03400">
    <property type="entry name" value="DDE_Tnp_IS1"/>
    <property type="match status" value="1"/>
</dbReference>
<organism evidence="1 2">
    <name type="scientific">Tectimicrobiota bacterium</name>
    <dbReference type="NCBI Taxonomy" id="2528274"/>
    <lineage>
        <taxon>Bacteria</taxon>
        <taxon>Pseudomonadati</taxon>
        <taxon>Nitrospinota/Tectimicrobiota group</taxon>
        <taxon>Candidatus Tectimicrobiota</taxon>
    </lineage>
</organism>